<evidence type="ECO:0000313" key="2">
    <source>
        <dbReference type="EMBL" id="MDQ7247280.1"/>
    </source>
</evidence>
<comment type="caution">
    <text evidence="2">The sequence shown here is derived from an EMBL/GenBank/DDBJ whole genome shotgun (WGS) entry which is preliminary data.</text>
</comment>
<dbReference type="EMBL" id="JAUYVI010000002">
    <property type="protein sequence ID" value="MDQ7247280.1"/>
    <property type="molecule type" value="Genomic_DNA"/>
</dbReference>
<dbReference type="RefSeq" id="WP_379954681.1">
    <property type="nucleotide sequence ID" value="NZ_JAUYVI010000002.1"/>
</dbReference>
<organism evidence="2 3">
    <name type="scientific">Dongia sedimenti</name>
    <dbReference type="NCBI Taxonomy" id="3064282"/>
    <lineage>
        <taxon>Bacteria</taxon>
        <taxon>Pseudomonadati</taxon>
        <taxon>Pseudomonadota</taxon>
        <taxon>Alphaproteobacteria</taxon>
        <taxon>Rhodospirillales</taxon>
        <taxon>Dongiaceae</taxon>
        <taxon>Dongia</taxon>
    </lineage>
</organism>
<feature type="signal peptide" evidence="1">
    <location>
        <begin position="1"/>
        <end position="28"/>
    </location>
</feature>
<evidence type="ECO:0000313" key="3">
    <source>
        <dbReference type="Proteomes" id="UP001230156"/>
    </source>
</evidence>
<dbReference type="Proteomes" id="UP001230156">
    <property type="component" value="Unassembled WGS sequence"/>
</dbReference>
<name>A0ABU0YHT1_9PROT</name>
<evidence type="ECO:0000256" key="1">
    <source>
        <dbReference type="SAM" id="SignalP"/>
    </source>
</evidence>
<gene>
    <name evidence="2" type="ORF">Q8A70_06365</name>
</gene>
<proteinExistence type="predicted"/>
<keyword evidence="1" id="KW-0732">Signal</keyword>
<reference evidence="3" key="1">
    <citation type="submission" date="2023-08" db="EMBL/GenBank/DDBJ databases">
        <title>Rhodospirillaceae gen. nov., a novel taxon isolated from the Yangtze River Yuezi River estuary sludge.</title>
        <authorList>
            <person name="Ruan L."/>
        </authorList>
    </citation>
    <scope>NUCLEOTIDE SEQUENCE [LARGE SCALE GENOMIC DNA]</scope>
    <source>
        <strain evidence="3">R-7</strain>
    </source>
</reference>
<feature type="chain" id="PRO_5047336089" description="Secreted protein" evidence="1">
    <location>
        <begin position="29"/>
        <end position="139"/>
    </location>
</feature>
<protein>
    <recommendedName>
        <fullName evidence="4">Secreted protein</fullName>
    </recommendedName>
</protein>
<sequence length="139" mass="14718">MKRRTGLAAALVAAGAIAIGSTLGPVGAAAEGVSKAKERLAADLELLTAGQMEDSPIVPKHDRKRTAKCLAQALVVDIPEEDAARLSDIFEGRVSKSDPVLQKKWLTIDAKTAPARNAQVLAQVDKMCPDLGPYVKQMM</sequence>
<keyword evidence="3" id="KW-1185">Reference proteome</keyword>
<evidence type="ECO:0008006" key="4">
    <source>
        <dbReference type="Google" id="ProtNLM"/>
    </source>
</evidence>
<accession>A0ABU0YHT1</accession>